<dbReference type="PANTHER" id="PTHR12683">
    <property type="entry name" value="CDK-ACTIVATING KINASE ASSEMBLY FACTOR MAT1"/>
    <property type="match status" value="1"/>
</dbReference>
<proteinExistence type="predicted"/>
<organism evidence="2 3">
    <name type="scientific">Riccia fluitans</name>
    <dbReference type="NCBI Taxonomy" id="41844"/>
    <lineage>
        <taxon>Eukaryota</taxon>
        <taxon>Viridiplantae</taxon>
        <taxon>Streptophyta</taxon>
        <taxon>Embryophyta</taxon>
        <taxon>Marchantiophyta</taxon>
        <taxon>Marchantiopsida</taxon>
        <taxon>Marchantiidae</taxon>
        <taxon>Marchantiales</taxon>
        <taxon>Ricciaceae</taxon>
        <taxon>Riccia</taxon>
    </lineage>
</organism>
<dbReference type="Pfam" id="PF06391">
    <property type="entry name" value="MAT1"/>
    <property type="match status" value="1"/>
</dbReference>
<evidence type="ECO:0000259" key="1">
    <source>
        <dbReference type="Pfam" id="PF06391"/>
    </source>
</evidence>
<feature type="domain" description="MAT1 centre" evidence="1">
    <location>
        <begin position="6"/>
        <end position="100"/>
    </location>
</feature>
<dbReference type="AlphaFoldDB" id="A0ABD1Z7Z7"/>
<gene>
    <name evidence="2" type="ORF">R1flu_010626</name>
</gene>
<keyword evidence="3" id="KW-1185">Reference proteome</keyword>
<dbReference type="InterPro" id="IPR015877">
    <property type="entry name" value="MAT1_centre"/>
</dbReference>
<sequence length="236" mass="26396">MAPNSMNKELNIRRRIANIYNKAEDEFPTLRSYNDYLEEVEDIVFNLVEGIDVQATEARIAAYQEENSEQIIASRAKKAERVAASFRAAAAKKIAEKDLEQDEDKEAAGASGIQAGAAGMYAPSVVAGSMFMQPRPVGPAGQPVPLAPSTYNGEFHEDPASRKLREERDRLPRNRQLLFPGCSLPGVRLQFPESGIDERRLWVHESSTVRSACSARKVVMSWNVLAYVCRFFCRNR</sequence>
<name>A0ABD1Z7Z7_9MARC</name>
<accession>A0ABD1Z7Z7</accession>
<protein>
    <recommendedName>
        <fullName evidence="1">MAT1 centre domain-containing protein</fullName>
    </recommendedName>
</protein>
<dbReference type="Proteomes" id="UP001605036">
    <property type="component" value="Unassembled WGS sequence"/>
</dbReference>
<reference evidence="2 3" key="1">
    <citation type="submission" date="2024-09" db="EMBL/GenBank/DDBJ databases">
        <title>Chromosome-scale assembly of Riccia fluitans.</title>
        <authorList>
            <person name="Paukszto L."/>
            <person name="Sawicki J."/>
            <person name="Karawczyk K."/>
            <person name="Piernik-Szablinska J."/>
            <person name="Szczecinska M."/>
            <person name="Mazdziarz M."/>
        </authorList>
    </citation>
    <scope>NUCLEOTIDE SEQUENCE [LARGE SCALE GENOMIC DNA]</scope>
    <source>
        <strain evidence="2">Rf_01</strain>
        <tissue evidence="2">Aerial parts of the thallus</tissue>
    </source>
</reference>
<comment type="caution">
    <text evidence="2">The sequence shown here is derived from an EMBL/GenBank/DDBJ whole genome shotgun (WGS) entry which is preliminary data.</text>
</comment>
<dbReference type="PANTHER" id="PTHR12683:SF13">
    <property type="entry name" value="CDK-ACTIVATING KINASE ASSEMBLY FACTOR MAT1"/>
    <property type="match status" value="1"/>
</dbReference>
<evidence type="ECO:0000313" key="2">
    <source>
        <dbReference type="EMBL" id="KAL2643039.1"/>
    </source>
</evidence>
<dbReference type="EMBL" id="JBHFFA010000002">
    <property type="protein sequence ID" value="KAL2643039.1"/>
    <property type="molecule type" value="Genomic_DNA"/>
</dbReference>
<evidence type="ECO:0000313" key="3">
    <source>
        <dbReference type="Proteomes" id="UP001605036"/>
    </source>
</evidence>